<name>A0A0F8X874_9ZZZZ</name>
<protein>
    <submittedName>
        <fullName evidence="1">Uncharacterized protein</fullName>
    </submittedName>
</protein>
<sequence length="67" mass="8113">MKVEIKAGIMSEEDVTEEDIWEQAQRFMDSIRDEIKSENPDQVSIGFWLFKIERKVHMLKEHLYKEK</sequence>
<dbReference type="AlphaFoldDB" id="A0A0F8X874"/>
<reference evidence="1" key="1">
    <citation type="journal article" date="2015" name="Nature">
        <title>Complex archaea that bridge the gap between prokaryotes and eukaryotes.</title>
        <authorList>
            <person name="Spang A."/>
            <person name="Saw J.H."/>
            <person name="Jorgensen S.L."/>
            <person name="Zaremba-Niedzwiedzka K."/>
            <person name="Martijn J."/>
            <person name="Lind A.E."/>
            <person name="van Eijk R."/>
            <person name="Schleper C."/>
            <person name="Guy L."/>
            <person name="Ettema T.J."/>
        </authorList>
    </citation>
    <scope>NUCLEOTIDE SEQUENCE</scope>
</reference>
<dbReference type="EMBL" id="LAZR01064625">
    <property type="protein sequence ID" value="KKK57160.1"/>
    <property type="molecule type" value="Genomic_DNA"/>
</dbReference>
<comment type="caution">
    <text evidence="1">The sequence shown here is derived from an EMBL/GenBank/DDBJ whole genome shotgun (WGS) entry which is preliminary data.</text>
</comment>
<organism evidence="1">
    <name type="scientific">marine sediment metagenome</name>
    <dbReference type="NCBI Taxonomy" id="412755"/>
    <lineage>
        <taxon>unclassified sequences</taxon>
        <taxon>metagenomes</taxon>
        <taxon>ecological metagenomes</taxon>
    </lineage>
</organism>
<evidence type="ECO:0000313" key="1">
    <source>
        <dbReference type="EMBL" id="KKK57160.1"/>
    </source>
</evidence>
<proteinExistence type="predicted"/>
<gene>
    <name evidence="1" type="ORF">LCGC14_3057300</name>
</gene>
<accession>A0A0F8X874</accession>